<dbReference type="EMBL" id="CP001643">
    <property type="protein sequence ID" value="ACU84115.1"/>
    <property type="molecule type" value="Genomic_DNA"/>
</dbReference>
<dbReference type="InterPro" id="IPR029063">
    <property type="entry name" value="SAM-dependent_MTases_sf"/>
</dbReference>
<evidence type="ECO:0000313" key="4">
    <source>
        <dbReference type="Proteomes" id="UP000001919"/>
    </source>
</evidence>
<evidence type="ECO:0000313" key="3">
    <source>
        <dbReference type="EMBL" id="ACU84115.1"/>
    </source>
</evidence>
<dbReference type="SUPFAM" id="SSF56112">
    <property type="entry name" value="Protein kinase-like (PK-like)"/>
    <property type="match status" value="1"/>
</dbReference>
<keyword evidence="4" id="KW-1185">Reference proteome</keyword>
<dbReference type="KEGG" id="bfa:Bfae_02370"/>
<dbReference type="HOGENOM" id="CLU_549447_0_0_11"/>
<dbReference type="SUPFAM" id="SSF53335">
    <property type="entry name" value="S-adenosyl-L-methionine-dependent methyltransferases"/>
    <property type="match status" value="1"/>
</dbReference>
<reference evidence="3 4" key="1">
    <citation type="journal article" date="2009" name="Stand. Genomic Sci.">
        <title>Complete genome sequence of Brachybacterium faecium type strain (Schefferle 6-10).</title>
        <authorList>
            <person name="Lapidus A."/>
            <person name="Pukall R."/>
            <person name="Labuttii K."/>
            <person name="Copeland A."/>
            <person name="Del Rio T.G."/>
            <person name="Nolan M."/>
            <person name="Chen F."/>
            <person name="Lucas S."/>
            <person name="Tice H."/>
            <person name="Cheng J.F."/>
            <person name="Bruce D."/>
            <person name="Goodwin L."/>
            <person name="Pitluck S."/>
            <person name="Rohde M."/>
            <person name="Goker M."/>
            <person name="Pati A."/>
            <person name="Ivanova N."/>
            <person name="Mavrommatis K."/>
            <person name="Chen A."/>
            <person name="Palaniappan K."/>
            <person name="D'haeseleer P."/>
            <person name="Chain P."/>
            <person name="Bristow J."/>
            <person name="Eisen J.A."/>
            <person name="Markowitz V."/>
            <person name="Hugenholtz P."/>
            <person name="Kyrpides N.C."/>
            <person name="Klenk H.P."/>
        </authorList>
    </citation>
    <scope>NUCLEOTIDE SEQUENCE [LARGE SCALE GENOMIC DNA]</scope>
    <source>
        <strain evidence="4">ATCC 43885 / DSM 4810 / JCM 11609 / LMG 19847 / NBRC 14762 / NCIMB 9860 / 6-10</strain>
    </source>
</reference>
<feature type="region of interest" description="Disordered" evidence="1">
    <location>
        <begin position="219"/>
        <end position="238"/>
    </location>
</feature>
<dbReference type="GO" id="GO:0008757">
    <property type="term" value="F:S-adenosylmethionine-dependent methyltransferase activity"/>
    <property type="evidence" value="ECO:0007669"/>
    <property type="project" value="InterPro"/>
</dbReference>
<dbReference type="PATRIC" id="fig|446465.5.peg.236"/>
<dbReference type="PANTHER" id="PTHR43460">
    <property type="entry name" value="METHYLTRANSFERASE"/>
    <property type="match status" value="1"/>
</dbReference>
<dbReference type="InterPro" id="IPR013216">
    <property type="entry name" value="Methyltransf_11"/>
</dbReference>
<evidence type="ECO:0000256" key="1">
    <source>
        <dbReference type="SAM" id="MobiDB-lite"/>
    </source>
</evidence>
<proteinExistence type="predicted"/>
<sequence>MPVPSLPDALASVGPSTTYREVEAHLRAAGWTPCGAGDWAFALASPGGDVVARISPFDPVGPYTARLYREAAGTELVPRLLAHHRLAGGADLQVMERLEEVPEAAAAEFLERLARPVPALSALAAVVRRVHDVALRELAWCGPLDTNPSNIMRAADGHLVLIDPYYADGPHLYALAAQEPARFVTTIPAEARRHLTEIPLADSGPWPVAEREAMARAVREADARQASTSPRRDGRRPIADEPAADARAAEELIAEAAAASVDGWGFAHLDGRATEERPPWGYSALLAEAVAQAEVAVDLGTGGGEVLGQCPRLAVQQHVTEAWAPNADRARELLGPRGVRVHETAPGDPIPLPDGAADLVTSRHPVAPDWPEIARVLAPGGQYLGQHVGPSSAFALIEHFVGPTTAAQRRSRHPEDETAAARAAGLEITELRTARLRMEFFDVGAVVWILRKCVWWVPDFDVDRYRDELLAMDRIIRRDGSFLAHSTRHLLRARRR</sequence>
<dbReference type="Proteomes" id="UP000001919">
    <property type="component" value="Chromosome"/>
</dbReference>
<dbReference type="OrthoDB" id="9795864at2"/>
<gene>
    <name evidence="3" type="ordered locus">Bfae_02370</name>
</gene>
<name>C7MFZ7_BRAFD</name>
<organism evidence="3 4">
    <name type="scientific">Brachybacterium faecium (strain ATCC 43885 / DSM 4810 / JCM 11609 / LMG 19847 / NBRC 14762 / NCIMB 9860 / 6-10)</name>
    <dbReference type="NCBI Taxonomy" id="446465"/>
    <lineage>
        <taxon>Bacteria</taxon>
        <taxon>Bacillati</taxon>
        <taxon>Actinomycetota</taxon>
        <taxon>Actinomycetes</taxon>
        <taxon>Micrococcales</taxon>
        <taxon>Dermabacteraceae</taxon>
        <taxon>Brachybacterium</taxon>
    </lineage>
</organism>
<protein>
    <submittedName>
        <fullName evidence="3">Methyltransferase family protein</fullName>
    </submittedName>
</protein>
<dbReference type="PANTHER" id="PTHR43460:SF1">
    <property type="entry name" value="METHYLTRANSFERASE TYPE 11 DOMAIN-CONTAINING PROTEIN"/>
    <property type="match status" value="1"/>
</dbReference>
<dbReference type="GO" id="GO:0032259">
    <property type="term" value="P:methylation"/>
    <property type="evidence" value="ECO:0007669"/>
    <property type="project" value="UniProtKB-KW"/>
</dbReference>
<dbReference type="Pfam" id="PF08241">
    <property type="entry name" value="Methyltransf_11"/>
    <property type="match status" value="1"/>
</dbReference>
<dbReference type="InterPro" id="IPR052939">
    <property type="entry name" value="23S_rRNA_MeTrnsfrase_RlmA"/>
</dbReference>
<accession>C7MFZ7</accession>
<keyword evidence="3" id="KW-0808">Transferase</keyword>
<dbReference type="Gene3D" id="3.40.50.150">
    <property type="entry name" value="Vaccinia Virus protein VP39"/>
    <property type="match status" value="1"/>
</dbReference>
<feature type="domain" description="Methyltransferase type 11" evidence="2">
    <location>
        <begin position="297"/>
        <end position="383"/>
    </location>
</feature>
<dbReference type="STRING" id="446465.Bfae_02370"/>
<keyword evidence="3" id="KW-0489">Methyltransferase</keyword>
<evidence type="ECO:0000259" key="2">
    <source>
        <dbReference type="Pfam" id="PF08241"/>
    </source>
</evidence>
<dbReference type="AlphaFoldDB" id="C7MFZ7"/>
<dbReference type="eggNOG" id="COG0500">
    <property type="taxonomic scope" value="Bacteria"/>
</dbReference>
<dbReference type="InterPro" id="IPR011009">
    <property type="entry name" value="Kinase-like_dom_sf"/>
</dbReference>